<name>A0A7S4NH60_9STRA</name>
<sequence>MFHSLPTGSLVPQDPRTVRLLEETSAGIVGWADARVLGEESKQKDDEASFPDSDTKEKFQAGAGDDSGTTEIASVKEPVPRSDEEESRQLRIAMLESIGVRPGCDAEDSCRQEADSSCKEDESASLCYYSSDDNSADDDSSSKEREEARMLHRCRS</sequence>
<dbReference type="EMBL" id="HBKQ01060335">
    <property type="protein sequence ID" value="CAE2287410.1"/>
    <property type="molecule type" value="Transcribed_RNA"/>
</dbReference>
<feature type="compositionally biased region" description="Basic and acidic residues" evidence="1">
    <location>
        <begin position="108"/>
        <end position="122"/>
    </location>
</feature>
<reference evidence="2" key="1">
    <citation type="submission" date="2021-01" db="EMBL/GenBank/DDBJ databases">
        <authorList>
            <person name="Corre E."/>
            <person name="Pelletier E."/>
            <person name="Niang G."/>
            <person name="Scheremetjew M."/>
            <person name="Finn R."/>
            <person name="Kale V."/>
            <person name="Holt S."/>
            <person name="Cochrane G."/>
            <person name="Meng A."/>
            <person name="Brown T."/>
            <person name="Cohen L."/>
        </authorList>
    </citation>
    <scope>NUCLEOTIDE SEQUENCE</scope>
    <source>
        <strain evidence="2">Isolate 1302-5</strain>
    </source>
</reference>
<dbReference type="AlphaFoldDB" id="A0A7S4NH60"/>
<organism evidence="2">
    <name type="scientific">Odontella aurita</name>
    <dbReference type="NCBI Taxonomy" id="265563"/>
    <lineage>
        <taxon>Eukaryota</taxon>
        <taxon>Sar</taxon>
        <taxon>Stramenopiles</taxon>
        <taxon>Ochrophyta</taxon>
        <taxon>Bacillariophyta</taxon>
        <taxon>Mediophyceae</taxon>
        <taxon>Biddulphiophycidae</taxon>
        <taxon>Eupodiscales</taxon>
        <taxon>Odontellaceae</taxon>
        <taxon>Odontella</taxon>
    </lineage>
</organism>
<feature type="region of interest" description="Disordered" evidence="1">
    <location>
        <begin position="35"/>
        <end position="87"/>
    </location>
</feature>
<proteinExistence type="predicted"/>
<feature type="region of interest" description="Disordered" evidence="1">
    <location>
        <begin position="102"/>
        <end position="156"/>
    </location>
</feature>
<protein>
    <submittedName>
        <fullName evidence="2">Uncharacterized protein</fullName>
    </submittedName>
</protein>
<feature type="compositionally biased region" description="Basic and acidic residues" evidence="1">
    <location>
        <begin position="140"/>
        <end position="150"/>
    </location>
</feature>
<evidence type="ECO:0000256" key="1">
    <source>
        <dbReference type="SAM" id="MobiDB-lite"/>
    </source>
</evidence>
<evidence type="ECO:0000313" key="2">
    <source>
        <dbReference type="EMBL" id="CAE2287410.1"/>
    </source>
</evidence>
<gene>
    <name evidence="2" type="ORF">OAUR00152_LOCUS41180</name>
</gene>
<feature type="compositionally biased region" description="Basic and acidic residues" evidence="1">
    <location>
        <begin position="36"/>
        <end position="59"/>
    </location>
</feature>
<accession>A0A7S4NH60</accession>